<reference evidence="3 4" key="1">
    <citation type="submission" date="2017-03" db="EMBL/GenBank/DDBJ databases">
        <authorList>
            <person name="Afonso C.L."/>
            <person name="Miller P.J."/>
            <person name="Scott M.A."/>
            <person name="Spackman E."/>
            <person name="Goraichik I."/>
            <person name="Dimitrov K.M."/>
            <person name="Suarez D.L."/>
            <person name="Swayne D.E."/>
        </authorList>
    </citation>
    <scope>NUCLEOTIDE SEQUENCE [LARGE SCALE GENOMIC DNA]</scope>
    <source>
        <strain evidence="3 4">CECT 7745</strain>
    </source>
</reference>
<dbReference type="Gene3D" id="2.60.200.20">
    <property type="match status" value="1"/>
</dbReference>
<evidence type="ECO:0000313" key="3">
    <source>
        <dbReference type="EMBL" id="SMC13020.1"/>
    </source>
</evidence>
<sequence>MMKRQSPLARLKRRHTNDAPANGGMNGVDALLFSSTSEEDPLATIGGFDLTRASGDQQVEVAQRTAAADTQSIEPSPAPAPEPPVAAAPEPEAPAPETTTPAEAEASAPVADTEAPADASAAAPEEASPSAPEPASAPTRRKSRVKTTLLGFDRSDGRTEELFKSAPQEKARATTDFPTGWLVITSGPGRGTAMALQSGVSLIGRDDDQTIQLDFGDNSISRSNHAAVAYDAETRSFYLGHGGKTNIVRLNGAPVLSTETLQNGDQIRVGETTLSFVGFCNENFCWSEDEAH</sequence>
<dbReference type="SUPFAM" id="SSF49879">
    <property type="entry name" value="SMAD/FHA domain"/>
    <property type="match status" value="1"/>
</dbReference>
<evidence type="ECO:0000256" key="1">
    <source>
        <dbReference type="SAM" id="MobiDB-lite"/>
    </source>
</evidence>
<dbReference type="Pfam" id="PF00498">
    <property type="entry name" value="FHA"/>
    <property type="match status" value="1"/>
</dbReference>
<keyword evidence="4" id="KW-1185">Reference proteome</keyword>
<evidence type="ECO:0000313" key="4">
    <source>
        <dbReference type="Proteomes" id="UP000193224"/>
    </source>
</evidence>
<dbReference type="Proteomes" id="UP000193224">
    <property type="component" value="Unassembled WGS sequence"/>
</dbReference>
<dbReference type="EMBL" id="FWXB01000011">
    <property type="protein sequence ID" value="SMC13020.1"/>
    <property type="molecule type" value="Genomic_DNA"/>
</dbReference>
<evidence type="ECO:0000259" key="2">
    <source>
        <dbReference type="PROSITE" id="PS50006"/>
    </source>
</evidence>
<dbReference type="PROSITE" id="PS50006">
    <property type="entry name" value="FHA_DOMAIN"/>
    <property type="match status" value="1"/>
</dbReference>
<feature type="compositionally biased region" description="Low complexity" evidence="1">
    <location>
        <begin position="95"/>
        <end position="138"/>
    </location>
</feature>
<feature type="region of interest" description="Disordered" evidence="1">
    <location>
        <begin position="56"/>
        <end position="148"/>
    </location>
</feature>
<feature type="region of interest" description="Disordered" evidence="1">
    <location>
        <begin position="1"/>
        <end position="33"/>
    </location>
</feature>
<proteinExistence type="predicted"/>
<name>A0A1X7BU31_9RHOB</name>
<dbReference type="InterPro" id="IPR000253">
    <property type="entry name" value="FHA_dom"/>
</dbReference>
<dbReference type="CDD" id="cd00060">
    <property type="entry name" value="FHA"/>
    <property type="match status" value="1"/>
</dbReference>
<feature type="compositionally biased region" description="Pro residues" evidence="1">
    <location>
        <begin position="76"/>
        <end position="94"/>
    </location>
</feature>
<feature type="domain" description="FHA" evidence="2">
    <location>
        <begin position="201"/>
        <end position="255"/>
    </location>
</feature>
<accession>A0A1X7BU31</accession>
<gene>
    <name evidence="3" type="ORF">ROA7745_02854</name>
</gene>
<organism evidence="3 4">
    <name type="scientific">Roseovarius aestuarii</name>
    <dbReference type="NCBI Taxonomy" id="475083"/>
    <lineage>
        <taxon>Bacteria</taxon>
        <taxon>Pseudomonadati</taxon>
        <taxon>Pseudomonadota</taxon>
        <taxon>Alphaproteobacteria</taxon>
        <taxon>Rhodobacterales</taxon>
        <taxon>Roseobacteraceae</taxon>
        <taxon>Roseovarius</taxon>
    </lineage>
</organism>
<dbReference type="InterPro" id="IPR008984">
    <property type="entry name" value="SMAD_FHA_dom_sf"/>
</dbReference>
<dbReference type="AlphaFoldDB" id="A0A1X7BU31"/>
<protein>
    <submittedName>
        <fullName evidence="3">FHA domain protein</fullName>
    </submittedName>
</protein>